<dbReference type="EMBL" id="JAATEJ010000007">
    <property type="protein sequence ID" value="NJP44132.1"/>
    <property type="molecule type" value="Genomic_DNA"/>
</dbReference>
<gene>
    <name evidence="1" type="ORF">HCN08_12095</name>
</gene>
<keyword evidence="2" id="KW-1185">Reference proteome</keyword>
<organism evidence="1 2">
    <name type="scientific">Actinacidiphila epipremni</name>
    <dbReference type="NCBI Taxonomy" id="2053013"/>
    <lineage>
        <taxon>Bacteria</taxon>
        <taxon>Bacillati</taxon>
        <taxon>Actinomycetota</taxon>
        <taxon>Actinomycetes</taxon>
        <taxon>Kitasatosporales</taxon>
        <taxon>Streptomycetaceae</taxon>
        <taxon>Actinacidiphila</taxon>
    </lineage>
</organism>
<protein>
    <submittedName>
        <fullName evidence="1">Uncharacterized protein</fullName>
    </submittedName>
</protein>
<dbReference type="Proteomes" id="UP000734511">
    <property type="component" value="Unassembled WGS sequence"/>
</dbReference>
<dbReference type="RefSeq" id="WP_167982997.1">
    <property type="nucleotide sequence ID" value="NZ_JAATEJ010000007.1"/>
</dbReference>
<proteinExistence type="predicted"/>
<sequence length="127" mass="14002">MARQPVEITTTLPMEDVAALFQRAMRVSWWSEFRGAGTQFEEPRGSVFDRLSGDQPDFVVMAVLGGGGTEIQKSAVHMNMWDRGSHREIMLGVGKALGAFGVKANRKIRRFVNALAAEDGSLRYTGI</sequence>
<evidence type="ECO:0000313" key="2">
    <source>
        <dbReference type="Proteomes" id="UP000734511"/>
    </source>
</evidence>
<evidence type="ECO:0000313" key="1">
    <source>
        <dbReference type="EMBL" id="NJP44132.1"/>
    </source>
</evidence>
<name>A0ABX0ZM29_9ACTN</name>
<reference evidence="1 2" key="1">
    <citation type="submission" date="2020-03" db="EMBL/GenBank/DDBJ databases">
        <title>WGS of actinomycetes isolated from Thailand.</title>
        <authorList>
            <person name="Thawai C."/>
        </authorList>
    </citation>
    <scope>NUCLEOTIDE SEQUENCE [LARGE SCALE GENOMIC DNA]</scope>
    <source>
        <strain evidence="1 2">PRB2-1</strain>
    </source>
</reference>
<accession>A0ABX0ZM29</accession>
<comment type="caution">
    <text evidence="1">The sequence shown here is derived from an EMBL/GenBank/DDBJ whole genome shotgun (WGS) entry which is preliminary data.</text>
</comment>